<proteinExistence type="predicted"/>
<comment type="caution">
    <text evidence="2">The sequence shown here is derived from an EMBL/GenBank/DDBJ whole genome shotgun (WGS) entry which is preliminary data.</text>
</comment>
<dbReference type="EMBL" id="JAHOPC010000007">
    <property type="protein sequence ID" value="MBU8867244.1"/>
    <property type="molecule type" value="Genomic_DNA"/>
</dbReference>
<evidence type="ECO:0000256" key="1">
    <source>
        <dbReference type="SAM" id="MobiDB-lite"/>
    </source>
</evidence>
<gene>
    <name evidence="2" type="ORF">KSW38_13180</name>
</gene>
<feature type="region of interest" description="Disordered" evidence="1">
    <location>
        <begin position="1"/>
        <end position="20"/>
    </location>
</feature>
<name>A0ABS6IA10_9MICC</name>
<reference evidence="2 3" key="1">
    <citation type="submission" date="2021-06" db="EMBL/GenBank/DDBJ databases">
        <authorList>
            <person name="Jeong J.W."/>
        </authorList>
    </citation>
    <scope>NUCLEOTIDE SEQUENCE [LARGE SCALE GENOMIC DNA]</scope>
    <source>
        <strain evidence="2 3">MMS21-TAE1-1</strain>
    </source>
</reference>
<sequence length="123" mass="13167">MGPHRDDFDGGLRFAAPPDSVEGYGGRGVDGAAYRPPGGYLFRDKAGDTWWIIFQVSPDPLSHGPKVRGDVLGCSESYDELVHIRVLATDVLRADADAAFHQKLPSSYEEAANVAAGIPRVGV</sequence>
<dbReference type="RefSeq" id="WP_216925372.1">
    <property type="nucleotide sequence ID" value="NZ_JAHOPC010000007.1"/>
</dbReference>
<accession>A0ABS6IA10</accession>
<feature type="compositionally biased region" description="Basic and acidic residues" evidence="1">
    <location>
        <begin position="1"/>
        <end position="10"/>
    </location>
</feature>
<protein>
    <submittedName>
        <fullName evidence="2">Uncharacterized protein</fullName>
    </submittedName>
</protein>
<organism evidence="2 3">
    <name type="scientific">Paenarthrobacter aromaticivorans</name>
    <dbReference type="NCBI Taxonomy" id="2849150"/>
    <lineage>
        <taxon>Bacteria</taxon>
        <taxon>Bacillati</taxon>
        <taxon>Actinomycetota</taxon>
        <taxon>Actinomycetes</taxon>
        <taxon>Micrococcales</taxon>
        <taxon>Micrococcaceae</taxon>
        <taxon>Paenarthrobacter</taxon>
    </lineage>
</organism>
<keyword evidence="3" id="KW-1185">Reference proteome</keyword>
<evidence type="ECO:0000313" key="2">
    <source>
        <dbReference type="EMBL" id="MBU8867244.1"/>
    </source>
</evidence>
<evidence type="ECO:0000313" key="3">
    <source>
        <dbReference type="Proteomes" id="UP000824166"/>
    </source>
</evidence>
<dbReference type="Proteomes" id="UP000824166">
    <property type="component" value="Unassembled WGS sequence"/>
</dbReference>